<evidence type="ECO:0000256" key="2">
    <source>
        <dbReference type="ARBA" id="ARBA00022694"/>
    </source>
</evidence>
<dbReference type="Pfam" id="PF12328">
    <property type="entry name" value="Rpp20"/>
    <property type="match status" value="1"/>
</dbReference>
<dbReference type="OrthoDB" id="5416589at2759"/>
<evidence type="ECO:0000313" key="5">
    <source>
        <dbReference type="EMBL" id="OAX80474.1"/>
    </source>
</evidence>
<dbReference type="Proteomes" id="UP000091918">
    <property type="component" value="Unassembled WGS sequence"/>
</dbReference>
<protein>
    <submittedName>
        <fullName evidence="5">Uncharacterized protein</fullName>
    </submittedName>
</protein>
<organism evidence="5 6">
    <name type="scientific">Emergomyces africanus</name>
    <dbReference type="NCBI Taxonomy" id="1955775"/>
    <lineage>
        <taxon>Eukaryota</taxon>
        <taxon>Fungi</taxon>
        <taxon>Dikarya</taxon>
        <taxon>Ascomycota</taxon>
        <taxon>Pezizomycotina</taxon>
        <taxon>Eurotiomycetes</taxon>
        <taxon>Eurotiomycetidae</taxon>
        <taxon>Onygenales</taxon>
        <taxon>Ajellomycetaceae</taxon>
        <taxon>Emergomyces</taxon>
    </lineage>
</organism>
<evidence type="ECO:0000256" key="4">
    <source>
        <dbReference type="SAM" id="MobiDB-lite"/>
    </source>
</evidence>
<keyword evidence="2" id="KW-0819">tRNA processing</keyword>
<dbReference type="STRING" id="1658172.A0A1B7NUL7"/>
<comment type="caution">
    <text evidence="5">The sequence shown here is derived from an EMBL/GenBank/DDBJ whole genome shotgun (WGS) entry which is preliminary data.</text>
</comment>
<dbReference type="EMBL" id="LGUA01000693">
    <property type="protein sequence ID" value="OAX80474.1"/>
    <property type="molecule type" value="Genomic_DNA"/>
</dbReference>
<feature type="region of interest" description="Disordered" evidence="4">
    <location>
        <begin position="160"/>
        <end position="222"/>
    </location>
</feature>
<accession>A0A1B7NUL7</accession>
<evidence type="ECO:0000256" key="1">
    <source>
        <dbReference type="ARBA" id="ARBA00004123"/>
    </source>
</evidence>
<dbReference type="GO" id="GO:0000172">
    <property type="term" value="C:ribonuclease MRP complex"/>
    <property type="evidence" value="ECO:0007669"/>
    <property type="project" value="InterPro"/>
</dbReference>
<dbReference type="GO" id="GO:0001682">
    <property type="term" value="P:tRNA 5'-leader removal"/>
    <property type="evidence" value="ECO:0007669"/>
    <property type="project" value="InterPro"/>
</dbReference>
<reference evidence="5 6" key="1">
    <citation type="submission" date="2015-07" db="EMBL/GenBank/DDBJ databases">
        <title>Emmonsia species relationships and genome sequence.</title>
        <authorList>
            <person name="Cuomo C.A."/>
            <person name="Schwartz I.S."/>
            <person name="Kenyon C."/>
            <person name="de Hoog G.S."/>
            <person name="Govender N.P."/>
            <person name="Botha A."/>
            <person name="Moreno L."/>
            <person name="de Vries M."/>
            <person name="Munoz J.F."/>
            <person name="Stielow J.B."/>
        </authorList>
    </citation>
    <scope>NUCLEOTIDE SEQUENCE [LARGE SCALE GENOMIC DNA]</scope>
    <source>
        <strain evidence="5 6">CBS 136260</strain>
    </source>
</reference>
<dbReference type="GO" id="GO:0004526">
    <property type="term" value="F:ribonuclease P activity"/>
    <property type="evidence" value="ECO:0007669"/>
    <property type="project" value="TreeGrafter"/>
</dbReference>
<dbReference type="GO" id="GO:0034965">
    <property type="term" value="P:intronic box C/D snoRNA processing"/>
    <property type="evidence" value="ECO:0007669"/>
    <property type="project" value="TreeGrafter"/>
</dbReference>
<dbReference type="Gene3D" id="3.30.110.20">
    <property type="entry name" value="Alba-like domain"/>
    <property type="match status" value="1"/>
</dbReference>
<dbReference type="GO" id="GO:0003723">
    <property type="term" value="F:RNA binding"/>
    <property type="evidence" value="ECO:0007669"/>
    <property type="project" value="TreeGrafter"/>
</dbReference>
<proteinExistence type="predicted"/>
<dbReference type="GO" id="GO:0005655">
    <property type="term" value="C:nucleolar ribonuclease P complex"/>
    <property type="evidence" value="ECO:0007669"/>
    <property type="project" value="InterPro"/>
</dbReference>
<name>A0A1B7NUL7_9EURO</name>
<evidence type="ECO:0000256" key="3">
    <source>
        <dbReference type="ARBA" id="ARBA00023242"/>
    </source>
</evidence>
<dbReference type="AlphaFoldDB" id="A0A1B7NUL7"/>
<dbReference type="PANTHER" id="PTHR28256:SF1">
    <property type="entry name" value="RIBONUCLEASES P_MRP PROTEIN SUBUNIT POP7"/>
    <property type="match status" value="1"/>
</dbReference>
<dbReference type="GO" id="GO:0000171">
    <property type="term" value="F:ribonuclease MRP activity"/>
    <property type="evidence" value="ECO:0007669"/>
    <property type="project" value="TreeGrafter"/>
</dbReference>
<feature type="region of interest" description="Disordered" evidence="4">
    <location>
        <begin position="1"/>
        <end position="22"/>
    </location>
</feature>
<dbReference type="InterPro" id="IPR036882">
    <property type="entry name" value="Alba-like_dom_sf"/>
</dbReference>
<dbReference type="InterPro" id="IPR014612">
    <property type="entry name" value="Pop7/Rpp20"/>
</dbReference>
<dbReference type="InterPro" id="IPR020241">
    <property type="entry name" value="RNase_P/MRP_Pop7_fungi"/>
</dbReference>
<keyword evidence="3" id="KW-0539">Nucleus</keyword>
<gene>
    <name evidence="5" type="ORF">ACJ72_05194</name>
</gene>
<comment type="subcellular location">
    <subcellularLocation>
        <location evidence="1">Nucleus</location>
    </subcellularLocation>
</comment>
<dbReference type="GO" id="GO:0006364">
    <property type="term" value="P:rRNA processing"/>
    <property type="evidence" value="ECO:0007669"/>
    <property type="project" value="TreeGrafter"/>
</dbReference>
<feature type="compositionally biased region" description="Basic and acidic residues" evidence="4">
    <location>
        <begin position="160"/>
        <end position="175"/>
    </location>
</feature>
<keyword evidence="6" id="KW-1185">Reference proteome</keyword>
<feature type="compositionally biased region" description="Basic residues" evidence="4">
    <location>
        <begin position="204"/>
        <end position="216"/>
    </location>
</feature>
<dbReference type="GO" id="GO:0000294">
    <property type="term" value="P:nuclear-transcribed mRNA catabolic process, RNase MRP-dependent"/>
    <property type="evidence" value="ECO:0007669"/>
    <property type="project" value="TreeGrafter"/>
</dbReference>
<sequence>MTKPNPYPELKFEKKNKRMQRVPSYARIQKRPIPHPPSASPYAGAKVPKVVYVSTNTPFMSAAKRVQKLLKHAERRATSKVNLSEKIGEREKLAKLTKSTEELQKEEVFIKATGRAIEKAMSIGKWFEAKEEYAIKVNTGAVMVVDDIVEDERLKRIQEKKEEKREEKREEKKAVPDALNEMPCVMEVNAQPADTDGRNAGPRQKSKLVTKKRKRRGNEAVDANGELLESRTRWVNMVEIAVTLK</sequence>
<dbReference type="PANTHER" id="PTHR28256">
    <property type="entry name" value="RIBONUCLEASES P/MRP PROTEIN SUBUNIT POP7"/>
    <property type="match status" value="1"/>
</dbReference>
<evidence type="ECO:0000313" key="6">
    <source>
        <dbReference type="Proteomes" id="UP000091918"/>
    </source>
</evidence>